<evidence type="ECO:0000259" key="5">
    <source>
        <dbReference type="Pfam" id="PF00931"/>
    </source>
</evidence>
<dbReference type="InterPro" id="IPR027417">
    <property type="entry name" value="P-loop_NTPase"/>
</dbReference>
<evidence type="ECO:0000313" key="7">
    <source>
        <dbReference type="RefSeq" id="XP_022720197.1"/>
    </source>
</evidence>
<proteinExistence type="predicted"/>
<organism evidence="6 7">
    <name type="scientific">Durio zibethinus</name>
    <name type="common">Durian</name>
    <dbReference type="NCBI Taxonomy" id="66656"/>
    <lineage>
        <taxon>Eukaryota</taxon>
        <taxon>Viridiplantae</taxon>
        <taxon>Streptophyta</taxon>
        <taxon>Embryophyta</taxon>
        <taxon>Tracheophyta</taxon>
        <taxon>Spermatophyta</taxon>
        <taxon>Magnoliopsida</taxon>
        <taxon>eudicotyledons</taxon>
        <taxon>Gunneridae</taxon>
        <taxon>Pentapetalae</taxon>
        <taxon>rosids</taxon>
        <taxon>malvids</taxon>
        <taxon>Malvales</taxon>
        <taxon>Malvaceae</taxon>
        <taxon>Helicteroideae</taxon>
        <taxon>Durio</taxon>
    </lineage>
</organism>
<evidence type="ECO:0000256" key="4">
    <source>
        <dbReference type="SAM" id="Coils"/>
    </source>
</evidence>
<keyword evidence="1" id="KW-0547">Nucleotide-binding</keyword>
<keyword evidence="6" id="KW-1185">Reference proteome</keyword>
<reference evidence="7" key="1">
    <citation type="submission" date="2025-08" db="UniProtKB">
        <authorList>
            <consortium name="RefSeq"/>
        </authorList>
    </citation>
    <scope>IDENTIFICATION</scope>
    <source>
        <tissue evidence="7">Fruit stalk</tissue>
    </source>
</reference>
<dbReference type="RefSeq" id="XP_022720197.1">
    <property type="nucleotide sequence ID" value="XM_022864462.1"/>
</dbReference>
<evidence type="ECO:0000256" key="2">
    <source>
        <dbReference type="ARBA" id="ARBA00022821"/>
    </source>
</evidence>
<evidence type="ECO:0000313" key="6">
    <source>
        <dbReference type="Proteomes" id="UP000515121"/>
    </source>
</evidence>
<dbReference type="InterPro" id="IPR050905">
    <property type="entry name" value="Plant_NBS-LRR"/>
</dbReference>
<dbReference type="KEGG" id="dzi:111278027"/>
<gene>
    <name evidence="7" type="primary">LOC111278027</name>
</gene>
<feature type="coiled-coil region" evidence="4">
    <location>
        <begin position="38"/>
        <end position="79"/>
    </location>
</feature>
<keyword evidence="4" id="KW-0175">Coiled coil</keyword>
<keyword evidence="3" id="KW-0067">ATP-binding</keyword>
<dbReference type="InterPro" id="IPR002182">
    <property type="entry name" value="NB-ARC"/>
</dbReference>
<evidence type="ECO:0000256" key="1">
    <source>
        <dbReference type="ARBA" id="ARBA00022741"/>
    </source>
</evidence>
<dbReference type="GO" id="GO:0043531">
    <property type="term" value="F:ADP binding"/>
    <property type="evidence" value="ECO:0007669"/>
    <property type="project" value="InterPro"/>
</dbReference>
<dbReference type="SUPFAM" id="SSF52540">
    <property type="entry name" value="P-loop containing nucleoside triphosphate hydrolases"/>
    <property type="match status" value="1"/>
</dbReference>
<name>A0A6P5WX39_DURZI</name>
<feature type="domain" description="NB-ARC" evidence="5">
    <location>
        <begin position="160"/>
        <end position="325"/>
    </location>
</feature>
<dbReference type="GO" id="GO:0005524">
    <property type="term" value="F:ATP binding"/>
    <property type="evidence" value="ECO:0007669"/>
    <property type="project" value="UniProtKB-KW"/>
</dbReference>
<dbReference type="Gene3D" id="1.10.8.430">
    <property type="entry name" value="Helical domain of apoptotic protease-activating factors"/>
    <property type="match status" value="1"/>
</dbReference>
<keyword evidence="2" id="KW-0611">Plant defense</keyword>
<dbReference type="GeneID" id="111278027"/>
<dbReference type="Proteomes" id="UP000515121">
    <property type="component" value="Unplaced"/>
</dbReference>
<dbReference type="Gene3D" id="3.40.50.300">
    <property type="entry name" value="P-loop containing nucleotide triphosphate hydrolases"/>
    <property type="match status" value="1"/>
</dbReference>
<dbReference type="InterPro" id="IPR042197">
    <property type="entry name" value="Apaf_helical"/>
</dbReference>
<dbReference type="GO" id="GO:0006952">
    <property type="term" value="P:defense response"/>
    <property type="evidence" value="ECO:0007669"/>
    <property type="project" value="UniProtKB-KW"/>
</dbReference>
<evidence type="ECO:0000256" key="3">
    <source>
        <dbReference type="ARBA" id="ARBA00022840"/>
    </source>
</evidence>
<protein>
    <submittedName>
        <fullName evidence="7">Probable disease resistance protein At1g12280</fullName>
    </submittedName>
</protein>
<accession>A0A6P5WX39</accession>
<dbReference type="PANTHER" id="PTHR33463:SF214">
    <property type="entry name" value="NB-ARC DOMAIN-CONTAINING DISEASE RESISTANCE PROTEIN"/>
    <property type="match status" value="1"/>
</dbReference>
<dbReference type="PRINTS" id="PR00364">
    <property type="entry name" value="DISEASERSIST"/>
</dbReference>
<dbReference type="AlphaFoldDB" id="A0A6P5WX39"/>
<dbReference type="Pfam" id="PF00931">
    <property type="entry name" value="NB-ARC"/>
    <property type="match status" value="1"/>
</dbReference>
<sequence length="547" mass="61787">METIATGAASNLVAVVVNYIFSQIKRPIGYIFLHKRRVEDFEKKVEMLTERRERVQNAVDVAERNMEIIEKDVQNWLIRVDRMISEEVKDLEEKMKNKCCIGLCPNIKSRYQLSKKAGEDAQAVDEFLQQGEFNRVLCPAALPDIVPTSAKDFEDYDSRKKVFDEIMEALKDASISVLRVYGMGGVGKTTLVKEVARQVKEDKLFDSVVMAAVAQTPDIQKIQNQIADIMGLKFDELCITGRACRLCERLKKEKTILVVLDDIWARLDLEEVRIPLGDQPKGCKILLTSRDQDVLSNGIDAKKTFVIRVLEESEAWVLLKKMAGDSVESLELRSTAAKVAKKCGGLPVAITTVARSLRNKGLFVSNDAPRKLQRPSPTNFTGIPAHLYSAIELSYNHLENEELKHTFLLCSLLVEEARERLLSLVCNLETSCLLLDSFTSDRFDMHDLISDVALAITSRNNQVLVLKSEDVLNDWPDEDTMRMCKRISLCYASINELPDELKCPQLAFFHMGDIAIIGDLNDLKVLSLMGSNIDILPREFARLTQLR</sequence>
<dbReference type="FunFam" id="3.40.50.300:FF:001091">
    <property type="entry name" value="Probable disease resistance protein At1g61300"/>
    <property type="match status" value="1"/>
</dbReference>
<dbReference type="PANTHER" id="PTHR33463">
    <property type="entry name" value="NB-ARC DOMAIN-CONTAINING PROTEIN-RELATED"/>
    <property type="match status" value="1"/>
</dbReference>
<dbReference type="OrthoDB" id="981334at2759"/>